<organism evidence="1">
    <name type="scientific">Anguilla anguilla</name>
    <name type="common">European freshwater eel</name>
    <name type="synonym">Muraena anguilla</name>
    <dbReference type="NCBI Taxonomy" id="7936"/>
    <lineage>
        <taxon>Eukaryota</taxon>
        <taxon>Metazoa</taxon>
        <taxon>Chordata</taxon>
        <taxon>Craniata</taxon>
        <taxon>Vertebrata</taxon>
        <taxon>Euteleostomi</taxon>
        <taxon>Actinopterygii</taxon>
        <taxon>Neopterygii</taxon>
        <taxon>Teleostei</taxon>
        <taxon>Anguilliformes</taxon>
        <taxon>Anguillidae</taxon>
        <taxon>Anguilla</taxon>
    </lineage>
</organism>
<proteinExistence type="predicted"/>
<evidence type="ECO:0000313" key="1">
    <source>
        <dbReference type="EMBL" id="JAH82207.1"/>
    </source>
</evidence>
<dbReference type="EMBL" id="GBXM01026370">
    <property type="protein sequence ID" value="JAH82207.1"/>
    <property type="molecule type" value="Transcribed_RNA"/>
</dbReference>
<dbReference type="AlphaFoldDB" id="A0A0E9VVW0"/>
<accession>A0A0E9VVW0</accession>
<reference evidence="1" key="2">
    <citation type="journal article" date="2015" name="Fish Shellfish Immunol.">
        <title>Early steps in the European eel (Anguilla anguilla)-Vibrio vulnificus interaction in the gills: Role of the RtxA13 toxin.</title>
        <authorList>
            <person name="Callol A."/>
            <person name="Pajuelo D."/>
            <person name="Ebbesson L."/>
            <person name="Teles M."/>
            <person name="MacKenzie S."/>
            <person name="Amaro C."/>
        </authorList>
    </citation>
    <scope>NUCLEOTIDE SEQUENCE</scope>
</reference>
<reference evidence="1" key="1">
    <citation type="submission" date="2014-11" db="EMBL/GenBank/DDBJ databases">
        <authorList>
            <person name="Amaro Gonzalez C."/>
        </authorList>
    </citation>
    <scope>NUCLEOTIDE SEQUENCE</scope>
</reference>
<protein>
    <submittedName>
        <fullName evidence="1">Uncharacterized protein</fullName>
    </submittedName>
</protein>
<name>A0A0E9VVW0_ANGAN</name>
<sequence length="43" mass="4850">MLIYERAICLEIYLISLLAAPHANMKVCDTHTVSQLGCEKFLP</sequence>